<keyword evidence="5 6" id="KW-0472">Membrane</keyword>
<comment type="similarity">
    <text evidence="2">Belongs to the TMEM86 family.</text>
</comment>
<dbReference type="OrthoDB" id="5651790at2"/>
<keyword evidence="3 6" id="KW-0812">Transmembrane</keyword>
<dbReference type="PANTHER" id="PTHR31885">
    <property type="entry name" value="GH04784P"/>
    <property type="match status" value="1"/>
</dbReference>
<dbReference type="STRING" id="454.Lisr_2288"/>
<dbReference type="RefSeq" id="WP_058502583.1">
    <property type="nucleotide sequence ID" value="NZ_CAAAJA010000034.1"/>
</dbReference>
<evidence type="ECO:0000256" key="1">
    <source>
        <dbReference type="ARBA" id="ARBA00004141"/>
    </source>
</evidence>
<dbReference type="PANTHER" id="PTHR31885:SF6">
    <property type="entry name" value="GH04784P"/>
    <property type="match status" value="1"/>
</dbReference>
<feature type="transmembrane region" description="Helical" evidence="6">
    <location>
        <begin position="20"/>
        <end position="47"/>
    </location>
</feature>
<accession>A0A0W0V4E2</accession>
<feature type="transmembrane region" description="Helical" evidence="6">
    <location>
        <begin position="141"/>
        <end position="158"/>
    </location>
</feature>
<dbReference type="AlphaFoldDB" id="A0A0W0V4E2"/>
<evidence type="ECO:0000256" key="6">
    <source>
        <dbReference type="SAM" id="Phobius"/>
    </source>
</evidence>
<evidence type="ECO:0000256" key="3">
    <source>
        <dbReference type="ARBA" id="ARBA00022692"/>
    </source>
</evidence>
<dbReference type="GO" id="GO:0016020">
    <property type="term" value="C:membrane"/>
    <property type="evidence" value="ECO:0007669"/>
    <property type="project" value="UniProtKB-SubCell"/>
</dbReference>
<proteinExistence type="inferred from homology"/>
<feature type="transmembrane region" description="Helical" evidence="6">
    <location>
        <begin position="190"/>
        <end position="210"/>
    </location>
</feature>
<dbReference type="PATRIC" id="fig|454.4.peg.2505"/>
<sequence>MNKDILERTYKAFFFTSILYLFIGLHIHFPIASLLKPLPIFCLMFLAEHSSSSLSKKKLIWLGLLFSASGDIVLSLKAQNTLEFGLFCFLLAHITYIILFNRFLSQWYLRKDFFFIFILTVFLVSGLVFFILSPYLGQMKIPVALYMLVINLMAISALRHNPISASGAILFMFSDALIAFNEFMFKNHEYSFWIMLSYYLAQFFLITGFIKNQQDKKSASIAINSACNKPH</sequence>
<evidence type="ECO:0000313" key="7">
    <source>
        <dbReference type="EMBL" id="KTD14943.1"/>
    </source>
</evidence>
<evidence type="ECO:0000256" key="5">
    <source>
        <dbReference type="ARBA" id="ARBA00023136"/>
    </source>
</evidence>
<dbReference type="InterPro" id="IPR012506">
    <property type="entry name" value="TMEM86B-like"/>
</dbReference>
<gene>
    <name evidence="7" type="ORF">Lisr_2288</name>
</gene>
<reference evidence="7 8" key="1">
    <citation type="submission" date="2015-11" db="EMBL/GenBank/DDBJ databases">
        <title>Genomic analysis of 38 Legionella species identifies large and diverse effector repertoires.</title>
        <authorList>
            <person name="Burstein D."/>
            <person name="Amaro F."/>
            <person name="Zusman T."/>
            <person name="Lifshitz Z."/>
            <person name="Cohen O."/>
            <person name="Gilbert J.A."/>
            <person name="Pupko T."/>
            <person name="Shuman H.A."/>
            <person name="Segal G."/>
        </authorList>
    </citation>
    <scope>NUCLEOTIDE SEQUENCE [LARGE SCALE GENOMIC DNA]</scope>
    <source>
        <strain evidence="7 8">Bercovier 4</strain>
    </source>
</reference>
<keyword evidence="8" id="KW-1185">Reference proteome</keyword>
<dbReference type="Pfam" id="PF07947">
    <property type="entry name" value="YhhN"/>
    <property type="match status" value="1"/>
</dbReference>
<evidence type="ECO:0000256" key="4">
    <source>
        <dbReference type="ARBA" id="ARBA00022989"/>
    </source>
</evidence>
<organism evidence="7 8">
    <name type="scientific">Legionella israelensis</name>
    <dbReference type="NCBI Taxonomy" id="454"/>
    <lineage>
        <taxon>Bacteria</taxon>
        <taxon>Pseudomonadati</taxon>
        <taxon>Pseudomonadota</taxon>
        <taxon>Gammaproteobacteria</taxon>
        <taxon>Legionellales</taxon>
        <taxon>Legionellaceae</taxon>
        <taxon>Legionella</taxon>
    </lineage>
</organism>
<comment type="caution">
    <text evidence="7">The sequence shown here is derived from an EMBL/GenBank/DDBJ whole genome shotgun (WGS) entry which is preliminary data.</text>
</comment>
<dbReference type="Proteomes" id="UP000054761">
    <property type="component" value="Unassembled WGS sequence"/>
</dbReference>
<keyword evidence="4 6" id="KW-1133">Transmembrane helix</keyword>
<evidence type="ECO:0000256" key="2">
    <source>
        <dbReference type="ARBA" id="ARBA00007375"/>
    </source>
</evidence>
<feature type="transmembrane region" description="Helical" evidence="6">
    <location>
        <begin position="165"/>
        <end position="184"/>
    </location>
</feature>
<evidence type="ECO:0000313" key="8">
    <source>
        <dbReference type="Proteomes" id="UP000054761"/>
    </source>
</evidence>
<dbReference type="GO" id="GO:0016787">
    <property type="term" value="F:hydrolase activity"/>
    <property type="evidence" value="ECO:0007669"/>
    <property type="project" value="TreeGrafter"/>
</dbReference>
<name>A0A0W0V4E2_9GAMM</name>
<dbReference type="EMBL" id="LNYH01000147">
    <property type="protein sequence ID" value="KTD14943.1"/>
    <property type="molecule type" value="Genomic_DNA"/>
</dbReference>
<feature type="transmembrane region" description="Helical" evidence="6">
    <location>
        <begin position="84"/>
        <end position="101"/>
    </location>
</feature>
<comment type="subcellular location">
    <subcellularLocation>
        <location evidence="1">Membrane</location>
        <topology evidence="1">Multi-pass membrane protein</topology>
    </subcellularLocation>
</comment>
<feature type="transmembrane region" description="Helical" evidence="6">
    <location>
        <begin position="113"/>
        <end position="135"/>
    </location>
</feature>
<protein>
    <submittedName>
        <fullName evidence="7">Putative inner membrane protein</fullName>
    </submittedName>
</protein>